<evidence type="ECO:0000313" key="2">
    <source>
        <dbReference type="Proteomes" id="UP000276133"/>
    </source>
</evidence>
<accession>A0A3M7QKX8</accession>
<dbReference type="Proteomes" id="UP000276133">
    <property type="component" value="Unassembled WGS sequence"/>
</dbReference>
<name>A0A3M7QKX8_BRAPC</name>
<dbReference type="AlphaFoldDB" id="A0A3M7QKX8"/>
<keyword evidence="2" id="KW-1185">Reference proteome</keyword>
<proteinExistence type="predicted"/>
<organism evidence="1 2">
    <name type="scientific">Brachionus plicatilis</name>
    <name type="common">Marine rotifer</name>
    <name type="synonym">Brachionus muelleri</name>
    <dbReference type="NCBI Taxonomy" id="10195"/>
    <lineage>
        <taxon>Eukaryota</taxon>
        <taxon>Metazoa</taxon>
        <taxon>Spiralia</taxon>
        <taxon>Gnathifera</taxon>
        <taxon>Rotifera</taxon>
        <taxon>Eurotatoria</taxon>
        <taxon>Monogononta</taxon>
        <taxon>Pseudotrocha</taxon>
        <taxon>Ploima</taxon>
        <taxon>Brachionidae</taxon>
        <taxon>Brachionus</taxon>
    </lineage>
</organism>
<evidence type="ECO:0000313" key="1">
    <source>
        <dbReference type="EMBL" id="RNA11929.1"/>
    </source>
</evidence>
<protein>
    <submittedName>
        <fullName evidence="1">Uncharacterized protein</fullName>
    </submittedName>
</protein>
<reference evidence="1 2" key="1">
    <citation type="journal article" date="2018" name="Sci. Rep.">
        <title>Genomic signatures of local adaptation to the degree of environmental predictability in rotifers.</title>
        <authorList>
            <person name="Franch-Gras L."/>
            <person name="Hahn C."/>
            <person name="Garcia-Roger E.M."/>
            <person name="Carmona M.J."/>
            <person name="Serra M."/>
            <person name="Gomez A."/>
        </authorList>
    </citation>
    <scope>NUCLEOTIDE SEQUENCE [LARGE SCALE GENOMIC DNA]</scope>
    <source>
        <strain evidence="1">HYR1</strain>
    </source>
</reference>
<dbReference type="EMBL" id="REGN01005811">
    <property type="protein sequence ID" value="RNA11929.1"/>
    <property type="molecule type" value="Genomic_DNA"/>
</dbReference>
<comment type="caution">
    <text evidence="1">The sequence shown here is derived from an EMBL/GenBank/DDBJ whole genome shotgun (WGS) entry which is preliminary data.</text>
</comment>
<sequence length="169" mass="20369">MRFRDYDIVQLSCISYQGLQNSANLAEIRFKCVQAHFISWVLLKKSIEIRKMESKFGYKAFFDMDLNHTEIIVEIVSHGAKLIFLSLNNHYKILHFEQIKNKIHFLGTWYRSEMRVLFHQSNFVGSNENLCDKLLYKRFVIHLKVFVYFAMERFDEIFPNYNTKFVPHR</sequence>
<gene>
    <name evidence="1" type="ORF">BpHYR1_032479</name>
</gene>